<comment type="caution">
    <text evidence="1">The sequence shown here is derived from an EMBL/GenBank/DDBJ whole genome shotgun (WGS) entry which is preliminary data.</text>
</comment>
<sequence>GFVFNSIHNVQALSPIKNVVAMIEAVNEFNGRS</sequence>
<evidence type="ECO:0000313" key="1">
    <source>
        <dbReference type="EMBL" id="GAG94959.1"/>
    </source>
</evidence>
<dbReference type="AlphaFoldDB" id="X1BGC6"/>
<gene>
    <name evidence="1" type="ORF">S01H4_44911</name>
</gene>
<protein>
    <submittedName>
        <fullName evidence="1">Uncharacterized protein</fullName>
    </submittedName>
</protein>
<proteinExistence type="predicted"/>
<accession>X1BGC6</accession>
<name>X1BGC6_9ZZZZ</name>
<feature type="non-terminal residue" evidence="1">
    <location>
        <position position="1"/>
    </location>
</feature>
<dbReference type="EMBL" id="BART01024955">
    <property type="protein sequence ID" value="GAG94959.1"/>
    <property type="molecule type" value="Genomic_DNA"/>
</dbReference>
<organism evidence="1">
    <name type="scientific">marine sediment metagenome</name>
    <dbReference type="NCBI Taxonomy" id="412755"/>
    <lineage>
        <taxon>unclassified sequences</taxon>
        <taxon>metagenomes</taxon>
        <taxon>ecological metagenomes</taxon>
    </lineage>
</organism>
<reference evidence="1" key="1">
    <citation type="journal article" date="2014" name="Front. Microbiol.">
        <title>High frequency of phylogenetically diverse reductive dehalogenase-homologous genes in deep subseafloor sedimentary metagenomes.</title>
        <authorList>
            <person name="Kawai M."/>
            <person name="Futagami T."/>
            <person name="Toyoda A."/>
            <person name="Takaki Y."/>
            <person name="Nishi S."/>
            <person name="Hori S."/>
            <person name="Arai W."/>
            <person name="Tsubouchi T."/>
            <person name="Morono Y."/>
            <person name="Uchiyama I."/>
            <person name="Ito T."/>
            <person name="Fujiyama A."/>
            <person name="Inagaki F."/>
            <person name="Takami H."/>
        </authorList>
    </citation>
    <scope>NUCLEOTIDE SEQUENCE</scope>
    <source>
        <strain evidence="1">Expedition CK06-06</strain>
    </source>
</reference>